<comment type="caution">
    <text evidence="2">The sequence shown here is derived from an EMBL/GenBank/DDBJ whole genome shotgun (WGS) entry which is preliminary data.</text>
</comment>
<protein>
    <submittedName>
        <fullName evidence="2">Uncharacterized protein</fullName>
    </submittedName>
</protein>
<keyword evidence="3" id="KW-1185">Reference proteome</keyword>
<dbReference type="AlphaFoldDB" id="A0A556TXQ4"/>
<feature type="region of interest" description="Disordered" evidence="1">
    <location>
        <begin position="32"/>
        <end position="51"/>
    </location>
</feature>
<dbReference type="EMBL" id="VCAZ01000027">
    <property type="protein sequence ID" value="TSL16048.1"/>
    <property type="molecule type" value="Genomic_DNA"/>
</dbReference>
<dbReference type="Proteomes" id="UP000319801">
    <property type="component" value="Unassembled WGS sequence"/>
</dbReference>
<organism evidence="2 3">
    <name type="scientific">Bagarius yarrelli</name>
    <name type="common">Goonch</name>
    <name type="synonym">Bagrus yarrelli</name>
    <dbReference type="NCBI Taxonomy" id="175774"/>
    <lineage>
        <taxon>Eukaryota</taxon>
        <taxon>Metazoa</taxon>
        <taxon>Chordata</taxon>
        <taxon>Craniata</taxon>
        <taxon>Vertebrata</taxon>
        <taxon>Euteleostomi</taxon>
        <taxon>Actinopterygii</taxon>
        <taxon>Neopterygii</taxon>
        <taxon>Teleostei</taxon>
        <taxon>Ostariophysi</taxon>
        <taxon>Siluriformes</taxon>
        <taxon>Sisoridae</taxon>
        <taxon>Sisorinae</taxon>
        <taxon>Bagarius</taxon>
    </lineage>
</organism>
<evidence type="ECO:0000313" key="2">
    <source>
        <dbReference type="EMBL" id="TSL16048.1"/>
    </source>
</evidence>
<evidence type="ECO:0000256" key="1">
    <source>
        <dbReference type="SAM" id="MobiDB-lite"/>
    </source>
</evidence>
<reference evidence="2 3" key="1">
    <citation type="journal article" date="2019" name="Genome Biol. Evol.">
        <title>Whole-Genome Sequencing of the Giant Devil Catfish, Bagarius yarrelli.</title>
        <authorList>
            <person name="Jiang W."/>
            <person name="Lv Y."/>
            <person name="Cheng L."/>
            <person name="Yang K."/>
            <person name="Chao B."/>
            <person name="Wang X."/>
            <person name="Li Y."/>
            <person name="Pan X."/>
            <person name="You X."/>
            <person name="Zhang Y."/>
            <person name="Yang J."/>
            <person name="Li J."/>
            <person name="Zhang X."/>
            <person name="Liu S."/>
            <person name="Sun C."/>
            <person name="Yang J."/>
            <person name="Shi Q."/>
        </authorList>
    </citation>
    <scope>NUCLEOTIDE SEQUENCE [LARGE SCALE GENOMIC DNA]</scope>
    <source>
        <strain evidence="2">JWS20170419001</strain>
        <tissue evidence="2">Muscle</tissue>
    </source>
</reference>
<name>A0A556TXQ4_BAGYA</name>
<sequence>MPVSRYELLHTSSKWFSISHVALTPGSQLFNQEHDKRSEPQEELNAAQSIL</sequence>
<gene>
    <name evidence="2" type="ORF">Baya_5856</name>
</gene>
<proteinExistence type="predicted"/>
<evidence type="ECO:0000313" key="3">
    <source>
        <dbReference type="Proteomes" id="UP000319801"/>
    </source>
</evidence>
<accession>A0A556TXQ4</accession>